<evidence type="ECO:0000313" key="2">
    <source>
        <dbReference type="EMBL" id="MDP9823632.1"/>
    </source>
</evidence>
<dbReference type="Gene3D" id="3.40.830.10">
    <property type="entry name" value="LigB-like"/>
    <property type="match status" value="1"/>
</dbReference>
<dbReference type="Proteomes" id="UP001240447">
    <property type="component" value="Unassembled WGS sequence"/>
</dbReference>
<keyword evidence="2" id="KW-0560">Oxidoreductase</keyword>
<feature type="domain" description="Extradiol ring-cleavage dioxygenase class III enzyme subunit B" evidence="1">
    <location>
        <begin position="54"/>
        <end position="291"/>
    </location>
</feature>
<dbReference type="EMBL" id="JAUSQM010000001">
    <property type="protein sequence ID" value="MDP9823632.1"/>
    <property type="molecule type" value="Genomic_DNA"/>
</dbReference>
<dbReference type="GO" id="GO:0051213">
    <property type="term" value="F:dioxygenase activity"/>
    <property type="evidence" value="ECO:0007669"/>
    <property type="project" value="UniProtKB-KW"/>
</dbReference>
<dbReference type="InterPro" id="IPR004183">
    <property type="entry name" value="Xdiol_dOase_suB"/>
</dbReference>
<keyword evidence="2" id="KW-0223">Dioxygenase</keyword>
<dbReference type="Pfam" id="PF02900">
    <property type="entry name" value="LigB"/>
    <property type="match status" value="1"/>
</dbReference>
<accession>A0ABT9NT93</accession>
<evidence type="ECO:0000313" key="3">
    <source>
        <dbReference type="Proteomes" id="UP001240447"/>
    </source>
</evidence>
<dbReference type="SUPFAM" id="SSF53213">
    <property type="entry name" value="LigB-like"/>
    <property type="match status" value="1"/>
</dbReference>
<proteinExistence type="predicted"/>
<reference evidence="2 3" key="1">
    <citation type="submission" date="2023-07" db="EMBL/GenBank/DDBJ databases">
        <title>Sequencing the genomes of 1000 actinobacteria strains.</title>
        <authorList>
            <person name="Klenk H.-P."/>
        </authorList>
    </citation>
    <scope>NUCLEOTIDE SEQUENCE [LARGE SCALE GENOMIC DNA]</scope>
    <source>
        <strain evidence="2 3">GD13</strain>
    </source>
</reference>
<keyword evidence="3" id="KW-1185">Reference proteome</keyword>
<dbReference type="RefSeq" id="WP_306825332.1">
    <property type="nucleotide sequence ID" value="NZ_JAUSQM010000001.1"/>
</dbReference>
<comment type="caution">
    <text evidence="2">The sequence shown here is derived from an EMBL/GenBank/DDBJ whole genome shotgun (WGS) entry which is preliminary data.</text>
</comment>
<evidence type="ECO:0000259" key="1">
    <source>
        <dbReference type="Pfam" id="PF02900"/>
    </source>
</evidence>
<sequence length="317" mass="35236">MGEVVAGLASSHAFTFMPIDDWDEFRERNRRMFQERYGFVPEVPDGVLAESMEENRKRFAAIQEALNAIRAKLASTLPDVLIVVGDDQDENFSTANIPQLAVYAGGDFTLANPLIRGSTEYTCHREFARDLLEQGVLEGFDLASVGRFEGDELRSHAHAQVLANIMPGAEIPVVLVFMNAIHHPSVEPWRCTQFGELLSRVTAKRPANERVAIYASGGWSHFTAGYPWLNYRGQAGHGDIDEDFDKHLVDTLTGGDTRQLSKLSGADLLEHGQVELRAWIALLAALGDEPHLDFLTYEPFYRGLMGMAVGSWTPRDS</sequence>
<protein>
    <submittedName>
        <fullName evidence="2">Aromatic ring-opening dioxygenase LigB subunit</fullName>
    </submittedName>
</protein>
<gene>
    <name evidence="2" type="ORF">J2S59_003441</name>
</gene>
<name>A0ABT9NT93_9ACTN</name>
<organism evidence="2 3">
    <name type="scientific">Nocardioides massiliensis</name>
    <dbReference type="NCBI Taxonomy" id="1325935"/>
    <lineage>
        <taxon>Bacteria</taxon>
        <taxon>Bacillati</taxon>
        <taxon>Actinomycetota</taxon>
        <taxon>Actinomycetes</taxon>
        <taxon>Propionibacteriales</taxon>
        <taxon>Nocardioidaceae</taxon>
        <taxon>Nocardioides</taxon>
    </lineage>
</organism>